<dbReference type="Pfam" id="PF00528">
    <property type="entry name" value="BPD_transp_1"/>
    <property type="match status" value="1"/>
</dbReference>
<keyword evidence="6 8" id="KW-1133">Transmembrane helix</keyword>
<evidence type="ECO:0000256" key="1">
    <source>
        <dbReference type="ARBA" id="ARBA00004651"/>
    </source>
</evidence>
<dbReference type="SUPFAM" id="SSF161098">
    <property type="entry name" value="MetI-like"/>
    <property type="match status" value="1"/>
</dbReference>
<keyword evidence="2" id="KW-0813">Transport</keyword>
<feature type="transmembrane region" description="Helical" evidence="8">
    <location>
        <begin position="20"/>
        <end position="45"/>
    </location>
</feature>
<evidence type="ECO:0000256" key="6">
    <source>
        <dbReference type="ARBA" id="ARBA00022989"/>
    </source>
</evidence>
<evidence type="ECO:0000256" key="5">
    <source>
        <dbReference type="ARBA" id="ARBA00022692"/>
    </source>
</evidence>
<evidence type="ECO:0000259" key="9">
    <source>
        <dbReference type="PROSITE" id="PS50928"/>
    </source>
</evidence>
<dbReference type="InterPro" id="IPR035906">
    <property type="entry name" value="MetI-like_sf"/>
</dbReference>
<comment type="subcellular location">
    <subcellularLocation>
        <location evidence="1">Cell membrane</location>
        <topology evidence="1">Multi-pass membrane protein</topology>
    </subcellularLocation>
</comment>
<keyword evidence="4" id="KW-0997">Cell inner membrane</keyword>
<evidence type="ECO:0000256" key="4">
    <source>
        <dbReference type="ARBA" id="ARBA00022519"/>
    </source>
</evidence>
<dbReference type="AlphaFoldDB" id="A0A3B0R1Y2"/>
<dbReference type="InterPro" id="IPR010065">
    <property type="entry name" value="AA_ABC_transptr_permease_3TM"/>
</dbReference>
<sequence length="237" mass="25741">MTKYLEYLSYGDAGWGDQLLAGLFVTVTLFLATLPFGLVLGFLIALAKQSKMSLVRFVATVFTTVFRGVPELLMLLIIFYGGQIVLQQLVDLFTDGVVVDLNAFVAGMIALGLVFAAFASETFVSALNAVPQGQAEAARALGLGRVRTMQKVLFPQVLRHALPGISNLSLILQKETALVSILALDEFLRQTQIAVGSTKEPLFFYALACGGYVLLAFLTSIVINRVDGWTQRGEQRV</sequence>
<feature type="transmembrane region" description="Helical" evidence="8">
    <location>
        <begin position="202"/>
        <end position="223"/>
    </location>
</feature>
<dbReference type="GO" id="GO:0043190">
    <property type="term" value="C:ATP-binding cassette (ABC) transporter complex"/>
    <property type="evidence" value="ECO:0007669"/>
    <property type="project" value="InterPro"/>
</dbReference>
<keyword evidence="7 8" id="KW-0472">Membrane</keyword>
<protein>
    <recommendedName>
        <fullName evidence="9">ABC transmembrane type-1 domain-containing protein</fullName>
    </recommendedName>
</protein>
<feature type="transmembrane region" description="Helical" evidence="8">
    <location>
        <begin position="101"/>
        <end position="119"/>
    </location>
</feature>
<evidence type="ECO:0000256" key="8">
    <source>
        <dbReference type="SAM" id="Phobius"/>
    </source>
</evidence>
<dbReference type="PANTHER" id="PTHR30133">
    <property type="entry name" value="CATIONIC AMINO ACID TRANSPORTER, MEMBRANE COMPONENT"/>
    <property type="match status" value="1"/>
</dbReference>
<dbReference type="PANTHER" id="PTHR30133:SF2">
    <property type="entry name" value="ARGININE ABC TRANSPORTER PERMEASE PROTEIN ARTQ"/>
    <property type="match status" value="1"/>
</dbReference>
<feature type="domain" description="ABC transmembrane type-1" evidence="9">
    <location>
        <begin position="23"/>
        <end position="224"/>
    </location>
</feature>
<dbReference type="EMBL" id="UOEC01000028">
    <property type="protein sequence ID" value="VAV87390.1"/>
    <property type="molecule type" value="Genomic_DNA"/>
</dbReference>
<evidence type="ECO:0000256" key="2">
    <source>
        <dbReference type="ARBA" id="ARBA00022448"/>
    </source>
</evidence>
<dbReference type="Gene3D" id="1.10.3720.10">
    <property type="entry name" value="MetI-like"/>
    <property type="match status" value="1"/>
</dbReference>
<gene>
    <name evidence="10" type="ORF">MNBD_ALPHA08-1296</name>
</gene>
<keyword evidence="5 8" id="KW-0812">Transmembrane</keyword>
<proteinExistence type="predicted"/>
<dbReference type="PROSITE" id="PS50928">
    <property type="entry name" value="ABC_TM1"/>
    <property type="match status" value="1"/>
</dbReference>
<name>A0A3B0R1Y2_9ZZZZ</name>
<organism evidence="10">
    <name type="scientific">hydrothermal vent metagenome</name>
    <dbReference type="NCBI Taxonomy" id="652676"/>
    <lineage>
        <taxon>unclassified sequences</taxon>
        <taxon>metagenomes</taxon>
        <taxon>ecological metagenomes</taxon>
    </lineage>
</organism>
<evidence type="ECO:0000313" key="10">
    <source>
        <dbReference type="EMBL" id="VAV87390.1"/>
    </source>
</evidence>
<dbReference type="NCBIfam" id="TIGR01726">
    <property type="entry name" value="HEQRo_perm_3TM"/>
    <property type="match status" value="1"/>
</dbReference>
<evidence type="ECO:0000256" key="7">
    <source>
        <dbReference type="ARBA" id="ARBA00023136"/>
    </source>
</evidence>
<dbReference type="CDD" id="cd06261">
    <property type="entry name" value="TM_PBP2"/>
    <property type="match status" value="1"/>
</dbReference>
<reference evidence="10" key="1">
    <citation type="submission" date="2018-06" db="EMBL/GenBank/DDBJ databases">
        <authorList>
            <person name="Zhirakovskaya E."/>
        </authorList>
    </citation>
    <scope>NUCLEOTIDE SEQUENCE</scope>
</reference>
<dbReference type="InterPro" id="IPR051613">
    <property type="entry name" value="ABC_transp_permease_HisMQ"/>
</dbReference>
<feature type="transmembrane region" description="Helical" evidence="8">
    <location>
        <begin position="57"/>
        <end position="81"/>
    </location>
</feature>
<dbReference type="GO" id="GO:0022857">
    <property type="term" value="F:transmembrane transporter activity"/>
    <property type="evidence" value="ECO:0007669"/>
    <property type="project" value="InterPro"/>
</dbReference>
<dbReference type="InterPro" id="IPR000515">
    <property type="entry name" value="MetI-like"/>
</dbReference>
<evidence type="ECO:0000256" key="3">
    <source>
        <dbReference type="ARBA" id="ARBA00022475"/>
    </source>
</evidence>
<accession>A0A3B0R1Y2</accession>
<keyword evidence="3" id="KW-1003">Cell membrane</keyword>